<dbReference type="InterPro" id="IPR051043">
    <property type="entry name" value="Sulfatase_Mod_Factor_Kinase"/>
</dbReference>
<feature type="domain" description="Sulfatase-modifying factor enzyme-like" evidence="1">
    <location>
        <begin position="37"/>
        <end position="317"/>
    </location>
</feature>
<gene>
    <name evidence="2" type="ORF">JZ786_10360</name>
</gene>
<proteinExistence type="predicted"/>
<dbReference type="KEGG" id="afx:JZ786_10360"/>
<evidence type="ECO:0000313" key="3">
    <source>
        <dbReference type="Proteomes" id="UP000663505"/>
    </source>
</evidence>
<dbReference type="AlphaFoldDB" id="A0A9X7Z970"/>
<keyword evidence="3" id="KW-1185">Reference proteome</keyword>
<name>A0A9X7Z970_9BACL</name>
<dbReference type="Proteomes" id="UP000663505">
    <property type="component" value="Chromosome"/>
</dbReference>
<organism evidence="2 3">
    <name type="scientific">Alicyclobacillus mengziensis</name>
    <dbReference type="NCBI Taxonomy" id="2931921"/>
    <lineage>
        <taxon>Bacteria</taxon>
        <taxon>Bacillati</taxon>
        <taxon>Bacillota</taxon>
        <taxon>Bacilli</taxon>
        <taxon>Bacillales</taxon>
        <taxon>Alicyclobacillaceae</taxon>
        <taxon>Alicyclobacillus</taxon>
    </lineage>
</organism>
<sequence>MQNSKTHSCCAPVRGRSHSASICPSVDYRASTNHGTEGMIYLSGGEFLMGTNSQEGFPSDGEGPVHKVVLKPFFIDVCTVTNGEFQSFVNDTGYVTDAETFGWSFVFHSLMSQAVSKTVKQVVQTTPWWCVVEGADWKHPEGPDSDILDRREHPVVHVSWNDAMAYCRWSGKRLPTEAEWEYAARGGLIQSRYPWGDSLLSEDGDHQCNIWQGEFPFSNTAQDGFISTAPAKSFRPNRYGLYNMSGNVWEWCADWFSPDYYMKSPTVEPKGPSFGQAKVIRGGSYLCHESYCNRYRVAARSSNTPDSSSGHMGFRCVAGA</sequence>
<dbReference type="Gene3D" id="3.90.1580.10">
    <property type="entry name" value="paralog of FGE (formylglycine-generating enzyme)"/>
    <property type="match status" value="1"/>
</dbReference>
<dbReference type="InterPro" id="IPR016187">
    <property type="entry name" value="CTDL_fold"/>
</dbReference>
<reference evidence="2 3" key="1">
    <citation type="submission" date="2021-02" db="EMBL/GenBank/DDBJ databases">
        <title>Alicyclobacillus curvatus sp. nov. and Alicyclobacillus mengziensis sp. nov., two acidophilic bacteria isolated from acid mine drainage.</title>
        <authorList>
            <person name="Huang Y."/>
        </authorList>
    </citation>
    <scope>NUCLEOTIDE SEQUENCE [LARGE SCALE GENOMIC DNA]</scope>
    <source>
        <strain evidence="2 3">S30H14</strain>
    </source>
</reference>
<dbReference type="Pfam" id="PF03781">
    <property type="entry name" value="FGE-sulfatase"/>
    <property type="match status" value="1"/>
</dbReference>
<dbReference type="GO" id="GO:0120147">
    <property type="term" value="F:formylglycine-generating oxidase activity"/>
    <property type="evidence" value="ECO:0007669"/>
    <property type="project" value="TreeGrafter"/>
</dbReference>
<dbReference type="EMBL" id="CP071182">
    <property type="protein sequence ID" value="QSO49280.1"/>
    <property type="molecule type" value="Genomic_DNA"/>
</dbReference>
<dbReference type="SUPFAM" id="SSF56436">
    <property type="entry name" value="C-type lectin-like"/>
    <property type="match status" value="1"/>
</dbReference>
<evidence type="ECO:0000313" key="2">
    <source>
        <dbReference type="EMBL" id="QSO49280.1"/>
    </source>
</evidence>
<protein>
    <submittedName>
        <fullName evidence="2">Formylglycine-generating enzyme family protein</fullName>
    </submittedName>
</protein>
<dbReference type="PANTHER" id="PTHR23150">
    <property type="entry name" value="SULFATASE MODIFYING FACTOR 1, 2"/>
    <property type="match status" value="1"/>
</dbReference>
<dbReference type="InterPro" id="IPR042095">
    <property type="entry name" value="SUMF_sf"/>
</dbReference>
<accession>A0A9X7Z970</accession>
<dbReference type="InterPro" id="IPR005532">
    <property type="entry name" value="SUMF_dom"/>
</dbReference>
<dbReference type="RefSeq" id="WP_206658595.1">
    <property type="nucleotide sequence ID" value="NZ_CP071182.1"/>
</dbReference>
<evidence type="ECO:0000259" key="1">
    <source>
        <dbReference type="Pfam" id="PF03781"/>
    </source>
</evidence>
<dbReference type="PANTHER" id="PTHR23150:SF19">
    <property type="entry name" value="FORMYLGLYCINE-GENERATING ENZYME"/>
    <property type="match status" value="1"/>
</dbReference>